<feature type="compositionally biased region" description="Polar residues" evidence="1">
    <location>
        <begin position="18"/>
        <end position="27"/>
    </location>
</feature>
<dbReference type="AlphaFoldDB" id="E3LVI4"/>
<reference evidence="2" key="1">
    <citation type="submission" date="2007-07" db="EMBL/GenBank/DDBJ databases">
        <title>PCAP assembly of the Caenorhabditis remanei genome.</title>
        <authorList>
            <consortium name="The Caenorhabditis remanei Sequencing Consortium"/>
            <person name="Wilson R.K."/>
        </authorList>
    </citation>
    <scope>NUCLEOTIDE SEQUENCE [LARGE SCALE GENOMIC DNA]</scope>
    <source>
        <strain evidence="2">PB4641</strain>
    </source>
</reference>
<evidence type="ECO:0000313" key="3">
    <source>
        <dbReference type="Proteomes" id="UP000008281"/>
    </source>
</evidence>
<dbReference type="InParanoid" id="E3LVI4"/>
<gene>
    <name evidence="2" type="ORF">CRE_29531</name>
</gene>
<proteinExistence type="predicted"/>
<dbReference type="HOGENOM" id="CLU_2576135_0_0_1"/>
<keyword evidence="3" id="KW-1185">Reference proteome</keyword>
<accession>E3LVI4</accession>
<organism evidence="3">
    <name type="scientific">Caenorhabditis remanei</name>
    <name type="common">Caenorhabditis vulgaris</name>
    <dbReference type="NCBI Taxonomy" id="31234"/>
    <lineage>
        <taxon>Eukaryota</taxon>
        <taxon>Metazoa</taxon>
        <taxon>Ecdysozoa</taxon>
        <taxon>Nematoda</taxon>
        <taxon>Chromadorea</taxon>
        <taxon>Rhabditida</taxon>
        <taxon>Rhabditina</taxon>
        <taxon>Rhabditomorpha</taxon>
        <taxon>Rhabditoidea</taxon>
        <taxon>Rhabditidae</taxon>
        <taxon>Peloderinae</taxon>
        <taxon>Caenorhabditis</taxon>
    </lineage>
</organism>
<evidence type="ECO:0000256" key="1">
    <source>
        <dbReference type="SAM" id="MobiDB-lite"/>
    </source>
</evidence>
<feature type="region of interest" description="Disordered" evidence="1">
    <location>
        <begin position="1"/>
        <end position="54"/>
    </location>
</feature>
<dbReference type="Proteomes" id="UP000008281">
    <property type="component" value="Unassembled WGS sequence"/>
</dbReference>
<evidence type="ECO:0000313" key="2">
    <source>
        <dbReference type="EMBL" id="EFP12371.1"/>
    </source>
</evidence>
<name>E3LVI4_CAERE</name>
<dbReference type="EMBL" id="DS268416">
    <property type="protein sequence ID" value="EFP12371.1"/>
    <property type="molecule type" value="Genomic_DNA"/>
</dbReference>
<protein>
    <submittedName>
        <fullName evidence="2">Uncharacterized protein</fullName>
    </submittedName>
</protein>
<sequence length="81" mass="8918">MPGDENAVGTETSEEKPTTSNESTTEDQTPRSDESPAHPQKRVKTGQPTSSSSCSLFFLQQNPKITHSSISLHLSHYFRVV</sequence>